<evidence type="ECO:0000313" key="3">
    <source>
        <dbReference type="Proteomes" id="UP000176998"/>
    </source>
</evidence>
<keyword evidence="1" id="KW-0472">Membrane</keyword>
<gene>
    <name evidence="2" type="ORF">CORC01_03824</name>
</gene>
<evidence type="ECO:0000256" key="1">
    <source>
        <dbReference type="SAM" id="Phobius"/>
    </source>
</evidence>
<dbReference type="OrthoDB" id="4834084at2759"/>
<dbReference type="RefSeq" id="XP_022478138.1">
    <property type="nucleotide sequence ID" value="XM_022615473.1"/>
</dbReference>
<dbReference type="AlphaFoldDB" id="A0A1G4BI29"/>
<dbReference type="Proteomes" id="UP000176998">
    <property type="component" value="Unassembled WGS sequence"/>
</dbReference>
<name>A0A1G4BI29_9PEZI</name>
<protein>
    <submittedName>
        <fullName evidence="2">H+/oligopeptide symporter</fullName>
    </submittedName>
</protein>
<keyword evidence="1" id="KW-1133">Transmembrane helix</keyword>
<comment type="caution">
    <text evidence="2">The sequence shown here is derived from an EMBL/GenBank/DDBJ whole genome shotgun (WGS) entry which is preliminary data.</text>
</comment>
<organism evidence="2 3">
    <name type="scientific">Colletotrichum orchidophilum</name>
    <dbReference type="NCBI Taxonomy" id="1209926"/>
    <lineage>
        <taxon>Eukaryota</taxon>
        <taxon>Fungi</taxon>
        <taxon>Dikarya</taxon>
        <taxon>Ascomycota</taxon>
        <taxon>Pezizomycotina</taxon>
        <taxon>Sordariomycetes</taxon>
        <taxon>Hypocreomycetidae</taxon>
        <taxon>Glomerellales</taxon>
        <taxon>Glomerellaceae</taxon>
        <taxon>Colletotrichum</taxon>
    </lineage>
</organism>
<reference evidence="2 3" key="1">
    <citation type="submission" date="2016-09" db="EMBL/GenBank/DDBJ databases">
        <authorList>
            <person name="Capua I."/>
            <person name="De Benedictis P."/>
            <person name="Joannis T."/>
            <person name="Lombin L.H."/>
            <person name="Cattoli G."/>
        </authorList>
    </citation>
    <scope>NUCLEOTIDE SEQUENCE [LARGE SCALE GENOMIC DNA]</scope>
    <source>
        <strain evidence="2 3">IMI 309357</strain>
    </source>
</reference>
<accession>A0A1G4BI29</accession>
<dbReference type="EMBL" id="MJBS01000023">
    <property type="protein sequence ID" value="OHF00996.1"/>
    <property type="molecule type" value="Genomic_DNA"/>
</dbReference>
<dbReference type="GeneID" id="34556983"/>
<keyword evidence="3" id="KW-1185">Reference proteome</keyword>
<feature type="transmembrane region" description="Helical" evidence="1">
    <location>
        <begin position="6"/>
        <end position="23"/>
    </location>
</feature>
<keyword evidence="1" id="KW-0812">Transmembrane</keyword>
<evidence type="ECO:0000313" key="2">
    <source>
        <dbReference type="EMBL" id="OHF00996.1"/>
    </source>
</evidence>
<sequence>MYGSLGIVGFVSGCVFYACFYPGRKSTVMEREVIIEGTEPWPR</sequence>
<proteinExistence type="predicted"/>